<feature type="compositionally biased region" description="Basic and acidic residues" evidence="2">
    <location>
        <begin position="234"/>
        <end position="276"/>
    </location>
</feature>
<feature type="compositionally biased region" description="Basic and acidic residues" evidence="2">
    <location>
        <begin position="211"/>
        <end position="227"/>
    </location>
</feature>
<feature type="coiled-coil region" evidence="1">
    <location>
        <begin position="115"/>
        <end position="156"/>
    </location>
</feature>
<feature type="region of interest" description="Disordered" evidence="2">
    <location>
        <begin position="211"/>
        <end position="322"/>
    </location>
</feature>
<feature type="compositionally biased region" description="Basic and acidic residues" evidence="2">
    <location>
        <begin position="302"/>
        <end position="322"/>
    </location>
</feature>
<evidence type="ECO:0000313" key="4">
    <source>
        <dbReference type="Proteomes" id="UP000297229"/>
    </source>
</evidence>
<name>A0A4Z1JX80_9HELO</name>
<gene>
    <name evidence="3" type="ORF">BELL_0165g00160</name>
</gene>
<proteinExistence type="predicted"/>
<organism evidence="3 4">
    <name type="scientific">Botrytis elliptica</name>
    <dbReference type="NCBI Taxonomy" id="278938"/>
    <lineage>
        <taxon>Eukaryota</taxon>
        <taxon>Fungi</taxon>
        <taxon>Dikarya</taxon>
        <taxon>Ascomycota</taxon>
        <taxon>Pezizomycotina</taxon>
        <taxon>Leotiomycetes</taxon>
        <taxon>Helotiales</taxon>
        <taxon>Sclerotiniaceae</taxon>
        <taxon>Botrytis</taxon>
    </lineage>
</organism>
<comment type="caution">
    <text evidence="3">The sequence shown here is derived from an EMBL/GenBank/DDBJ whole genome shotgun (WGS) entry which is preliminary data.</text>
</comment>
<keyword evidence="1" id="KW-0175">Coiled coil</keyword>
<accession>A0A4Z1JX80</accession>
<dbReference type="AlphaFoldDB" id="A0A4Z1JX80"/>
<evidence type="ECO:0000256" key="1">
    <source>
        <dbReference type="SAM" id="Coils"/>
    </source>
</evidence>
<dbReference type="Proteomes" id="UP000297229">
    <property type="component" value="Unassembled WGS sequence"/>
</dbReference>
<sequence>MAFGRRRTIDDYFMYEFPPDEHLFQRNAHAQRVAASRSLSAPNPSSGRIVPIFPNEIVELCKQDKAVDFEASVLRITLQDKTNESQGPEVGQSNKVAASKLPDWERISLEEETMRRYLLKEKMALEREITELRKRNEELENQVSIMDDEKLEKRLRWVAREEETVDQDTKKSIQRILNASLKVQELREKGALQKAESAYLLRREEEMRKREEAMRKREREMREREEQFFEEEEHALKKEEQMLRREEQVLEREEQAHEKGEQMSRREQRVLEKEGEVVQAQKQLHKKATSLAAREQYINPRIEAKQKEKDPEQDTDSEVGRD</sequence>
<evidence type="ECO:0000313" key="3">
    <source>
        <dbReference type="EMBL" id="TGO76270.1"/>
    </source>
</evidence>
<reference evidence="3 4" key="1">
    <citation type="submission" date="2017-12" db="EMBL/GenBank/DDBJ databases">
        <title>Comparative genomics of Botrytis spp.</title>
        <authorList>
            <person name="Valero-Jimenez C.A."/>
            <person name="Tapia P."/>
            <person name="Veloso J."/>
            <person name="Silva-Moreno E."/>
            <person name="Staats M."/>
            <person name="Valdes J.H."/>
            <person name="Van Kan J.A.L."/>
        </authorList>
    </citation>
    <scope>NUCLEOTIDE SEQUENCE [LARGE SCALE GENOMIC DNA]</scope>
    <source>
        <strain evidence="3 4">Be9601</strain>
    </source>
</reference>
<protein>
    <submittedName>
        <fullName evidence="3">Uncharacterized protein</fullName>
    </submittedName>
</protein>
<keyword evidence="4" id="KW-1185">Reference proteome</keyword>
<evidence type="ECO:0000256" key="2">
    <source>
        <dbReference type="SAM" id="MobiDB-lite"/>
    </source>
</evidence>
<dbReference type="EMBL" id="PQXM01000164">
    <property type="protein sequence ID" value="TGO76270.1"/>
    <property type="molecule type" value="Genomic_DNA"/>
</dbReference>